<dbReference type="PRINTS" id="PR00685">
    <property type="entry name" value="TIFACTORIIB"/>
</dbReference>
<evidence type="ECO:0000256" key="2">
    <source>
        <dbReference type="ARBA" id="ARBA00010857"/>
    </source>
</evidence>
<organism evidence="15 16">
    <name type="scientific">Gryllus longicercus</name>
    <dbReference type="NCBI Taxonomy" id="2509291"/>
    <lineage>
        <taxon>Eukaryota</taxon>
        <taxon>Metazoa</taxon>
        <taxon>Ecdysozoa</taxon>
        <taxon>Arthropoda</taxon>
        <taxon>Hexapoda</taxon>
        <taxon>Insecta</taxon>
        <taxon>Pterygota</taxon>
        <taxon>Neoptera</taxon>
        <taxon>Polyneoptera</taxon>
        <taxon>Orthoptera</taxon>
        <taxon>Ensifera</taxon>
        <taxon>Gryllidea</taxon>
        <taxon>Grylloidea</taxon>
        <taxon>Gryllidae</taxon>
        <taxon>Gryllinae</taxon>
        <taxon>Gryllus</taxon>
    </lineage>
</organism>
<dbReference type="CDD" id="cd20554">
    <property type="entry name" value="CYCLIN_TFIIIB90_rpt2"/>
    <property type="match status" value="1"/>
</dbReference>
<dbReference type="InterPro" id="IPR013137">
    <property type="entry name" value="Znf_TFIIB"/>
</dbReference>
<dbReference type="GO" id="GO:0001006">
    <property type="term" value="F:RNA polymerase III type 3 promoter sequence-specific DNA binding"/>
    <property type="evidence" value="ECO:0007669"/>
    <property type="project" value="TreeGrafter"/>
</dbReference>
<dbReference type="SUPFAM" id="SSF47954">
    <property type="entry name" value="Cyclin-like"/>
    <property type="match status" value="2"/>
</dbReference>
<feature type="region of interest" description="Disordered" evidence="13">
    <location>
        <begin position="415"/>
        <end position="438"/>
    </location>
</feature>
<evidence type="ECO:0000256" key="8">
    <source>
        <dbReference type="ARBA" id="ARBA00023159"/>
    </source>
</evidence>
<feature type="compositionally biased region" description="Low complexity" evidence="13">
    <location>
        <begin position="616"/>
        <end position="636"/>
    </location>
</feature>
<evidence type="ECO:0000256" key="10">
    <source>
        <dbReference type="ARBA" id="ARBA00023242"/>
    </source>
</evidence>
<proteinExistence type="inferred from homology"/>
<feature type="compositionally biased region" description="Basic and acidic residues" evidence="13">
    <location>
        <begin position="472"/>
        <end position="492"/>
    </location>
</feature>
<sequence>MPSKCKNCGSTEIDVDPARGDTVCTSCGSVLEDSAIVSELQFEENCHGGSSAIGHFVSSESHGGASGFGSSFHTGLGRESREVTLANAKRAITGVAQQLRLTQHCIDTAHNFYKMALVRNLTKGRKSTHVVAACLYITCRVEGTPHLLIDFSDVLQICVYELGRTYLRLSEALCITIPSMDPCLYILRFAHRLDFGDKTHEVSMTALRLVQRMKRDYIHTGRRPSGLCGAALLMAARVHEFNRTTGDIVKIVKVHESTLRKRLIEFGETPSSRLTLDEFMTVDLEEEQDPPSFKASRRKDKERLQEMMEEESYAKRFRELQAEIETVLEKRGSKRKSKVLASAFPCEDGDADNFIMETTMDVINDYIADDVDTASRSSMDVSLGPNIASMGLATAMEKSPGETPSFVVPECSNISEVSGGSEEKQLAGDENNDDPLIGLDEDEIDSYIMSDTEARYKDSLWNKVNAEYLKEQKEKEEQRKREEEESKEQGKPEKKKKRPQRKTDKNAVASTPGEAITKMLETKKISKKINYDVLRSLTAQDSENTKIEKESTDDKRVMSLEPRAPRGIPPSKRSRVRKGEGLSLLSQSALKTELSQSSLKSNLSQMSIKTPADELTQSSQPSQSGSSSGKTISDTGVVPQQLGCAMEESIAGEVEEDDYEEEEEVEEQEQTEMSLAQMLNQHREDDMYGDEYYDDY</sequence>
<evidence type="ECO:0000259" key="14">
    <source>
        <dbReference type="PROSITE" id="PS51134"/>
    </source>
</evidence>
<feature type="domain" description="TFIIB-type" evidence="14">
    <location>
        <begin position="1"/>
        <end position="32"/>
    </location>
</feature>
<evidence type="ECO:0000256" key="3">
    <source>
        <dbReference type="ARBA" id="ARBA00022723"/>
    </source>
</evidence>
<evidence type="ECO:0000256" key="6">
    <source>
        <dbReference type="ARBA" id="ARBA00022833"/>
    </source>
</evidence>
<dbReference type="Gene3D" id="1.20.5.650">
    <property type="entry name" value="Single helix bin"/>
    <property type="match status" value="1"/>
</dbReference>
<dbReference type="SUPFAM" id="SSF57783">
    <property type="entry name" value="Zinc beta-ribbon"/>
    <property type="match status" value="1"/>
</dbReference>
<dbReference type="FunFam" id="2.20.25.10:FF:000012">
    <property type="entry name" value="Putative transcription factor IIIB 90 kDa subunit"/>
    <property type="match status" value="1"/>
</dbReference>
<dbReference type="CDD" id="cd20553">
    <property type="entry name" value="CYCLIN_TFIIIB90_rpt1"/>
    <property type="match status" value="1"/>
</dbReference>
<reference evidence="15 16" key="1">
    <citation type="submission" date="2024-03" db="EMBL/GenBank/DDBJ databases">
        <title>The genome assembly and annotation of the cricket Gryllus longicercus Weissman &amp; Gray.</title>
        <authorList>
            <person name="Szrajer S."/>
            <person name="Gray D."/>
            <person name="Ylla G."/>
        </authorList>
    </citation>
    <scope>NUCLEOTIDE SEQUENCE [LARGE SCALE GENOMIC DNA]</scope>
    <source>
        <strain evidence="15">DAG 2021-001</strain>
        <tissue evidence="15">Whole body minus gut</tissue>
    </source>
</reference>
<dbReference type="Pfam" id="PF00382">
    <property type="entry name" value="TFIIB"/>
    <property type="match status" value="2"/>
</dbReference>
<keyword evidence="10" id="KW-0539">Nucleus</keyword>
<dbReference type="Pfam" id="PF08271">
    <property type="entry name" value="Zn_Ribbon_TF"/>
    <property type="match status" value="1"/>
</dbReference>
<feature type="compositionally biased region" description="Low complexity" evidence="13">
    <location>
        <begin position="594"/>
        <end position="607"/>
    </location>
</feature>
<dbReference type="Gene3D" id="1.10.472.10">
    <property type="entry name" value="Cyclin-like"/>
    <property type="match status" value="2"/>
</dbReference>
<keyword evidence="3" id="KW-0479">Metal-binding</keyword>
<dbReference type="SMART" id="SM00385">
    <property type="entry name" value="CYCLIN"/>
    <property type="match status" value="2"/>
</dbReference>
<keyword evidence="5 12" id="KW-0863">Zinc-finger</keyword>
<dbReference type="GO" id="GO:0097550">
    <property type="term" value="C:transcription preinitiation complex"/>
    <property type="evidence" value="ECO:0007669"/>
    <property type="project" value="TreeGrafter"/>
</dbReference>
<comment type="similarity">
    <text evidence="2">Belongs to the TFIIB family.</text>
</comment>
<dbReference type="Pfam" id="PF07741">
    <property type="entry name" value="BRF1"/>
    <property type="match status" value="1"/>
</dbReference>
<keyword evidence="16" id="KW-1185">Reference proteome</keyword>
<feature type="region of interest" description="Disordered" evidence="13">
    <location>
        <begin position="535"/>
        <end position="672"/>
    </location>
</feature>
<name>A0AAN9VS14_9ORTH</name>
<comment type="subcellular location">
    <subcellularLocation>
        <location evidence="1">Nucleus</location>
    </subcellularLocation>
</comment>
<feature type="compositionally biased region" description="Acidic residues" evidence="13">
    <location>
        <begin position="653"/>
        <end position="670"/>
    </location>
</feature>
<evidence type="ECO:0000256" key="1">
    <source>
        <dbReference type="ARBA" id="ARBA00004123"/>
    </source>
</evidence>
<dbReference type="Proteomes" id="UP001378592">
    <property type="component" value="Unassembled WGS sequence"/>
</dbReference>
<evidence type="ECO:0000256" key="13">
    <source>
        <dbReference type="SAM" id="MobiDB-lite"/>
    </source>
</evidence>
<feature type="region of interest" description="Disordered" evidence="13">
    <location>
        <begin position="472"/>
        <end position="515"/>
    </location>
</feature>
<protein>
    <recommendedName>
        <fullName evidence="11">B-related factor 1</fullName>
    </recommendedName>
</protein>
<evidence type="ECO:0000313" key="16">
    <source>
        <dbReference type="Proteomes" id="UP001378592"/>
    </source>
</evidence>
<evidence type="ECO:0000256" key="5">
    <source>
        <dbReference type="ARBA" id="ARBA00022771"/>
    </source>
</evidence>
<dbReference type="Gene3D" id="2.20.25.10">
    <property type="match status" value="1"/>
</dbReference>
<keyword evidence="4" id="KW-0677">Repeat</keyword>
<feature type="compositionally biased region" description="Basic and acidic residues" evidence="13">
    <location>
        <begin position="543"/>
        <end position="558"/>
    </location>
</feature>
<evidence type="ECO:0000313" key="15">
    <source>
        <dbReference type="EMBL" id="KAK7870265.1"/>
    </source>
</evidence>
<dbReference type="InterPro" id="IPR013150">
    <property type="entry name" value="TFIIB_cyclin"/>
</dbReference>
<dbReference type="FunFam" id="1.10.472.10:FF:000007">
    <property type="entry name" value="Transcription factor IIIB 90 kDa subunit"/>
    <property type="match status" value="1"/>
</dbReference>
<dbReference type="AlphaFoldDB" id="A0AAN9VS14"/>
<dbReference type="PROSITE" id="PS51134">
    <property type="entry name" value="ZF_TFIIB"/>
    <property type="match status" value="1"/>
</dbReference>
<dbReference type="InterPro" id="IPR011665">
    <property type="entry name" value="BRF1_TBP-bd_dom"/>
</dbReference>
<dbReference type="InterPro" id="IPR000812">
    <property type="entry name" value="TFIIB"/>
</dbReference>
<evidence type="ECO:0000256" key="7">
    <source>
        <dbReference type="ARBA" id="ARBA00023015"/>
    </source>
</evidence>
<dbReference type="EMBL" id="JAZDUA010000061">
    <property type="protein sequence ID" value="KAK7870265.1"/>
    <property type="molecule type" value="Genomic_DNA"/>
</dbReference>
<keyword evidence="6" id="KW-0862">Zinc</keyword>
<dbReference type="GO" id="GO:0070897">
    <property type="term" value="P:transcription preinitiation complex assembly"/>
    <property type="evidence" value="ECO:0007669"/>
    <property type="project" value="InterPro"/>
</dbReference>
<evidence type="ECO:0000256" key="4">
    <source>
        <dbReference type="ARBA" id="ARBA00022737"/>
    </source>
</evidence>
<dbReference type="GO" id="GO:0005634">
    <property type="term" value="C:nucleus"/>
    <property type="evidence" value="ECO:0007669"/>
    <property type="project" value="UniProtKB-SubCell"/>
</dbReference>
<dbReference type="InterPro" id="IPR036915">
    <property type="entry name" value="Cyclin-like_sf"/>
</dbReference>
<evidence type="ECO:0000256" key="11">
    <source>
        <dbReference type="ARBA" id="ARBA00031009"/>
    </source>
</evidence>
<dbReference type="GO" id="GO:0000995">
    <property type="term" value="F:RNA polymerase III general transcription initiation factor activity"/>
    <property type="evidence" value="ECO:0007669"/>
    <property type="project" value="TreeGrafter"/>
</dbReference>
<dbReference type="GO" id="GO:0008270">
    <property type="term" value="F:zinc ion binding"/>
    <property type="evidence" value="ECO:0007669"/>
    <property type="project" value="UniProtKB-KW"/>
</dbReference>
<keyword evidence="8" id="KW-0010">Activator</keyword>
<dbReference type="InterPro" id="IPR013763">
    <property type="entry name" value="Cyclin-like_dom"/>
</dbReference>
<keyword evidence="9" id="KW-0804">Transcription</keyword>
<dbReference type="GO" id="GO:0017025">
    <property type="term" value="F:TBP-class protein binding"/>
    <property type="evidence" value="ECO:0007669"/>
    <property type="project" value="InterPro"/>
</dbReference>
<comment type="caution">
    <text evidence="15">The sequence shown here is derived from an EMBL/GenBank/DDBJ whole genome shotgun (WGS) entry which is preliminary data.</text>
</comment>
<evidence type="ECO:0000256" key="12">
    <source>
        <dbReference type="PROSITE-ProRule" id="PRU00469"/>
    </source>
</evidence>
<dbReference type="FunFam" id="1.10.472.10:FF:000002">
    <property type="entry name" value="Transcription factor IIIB 90 kDa subunit"/>
    <property type="match status" value="1"/>
</dbReference>
<dbReference type="GO" id="GO:0000126">
    <property type="term" value="C:transcription factor TFIIIB complex"/>
    <property type="evidence" value="ECO:0007669"/>
    <property type="project" value="TreeGrafter"/>
</dbReference>
<gene>
    <name evidence="15" type="ORF">R5R35_000993</name>
</gene>
<dbReference type="PANTHER" id="PTHR11618:SF4">
    <property type="entry name" value="TRANSCRIPTION FACTOR IIIB 90 KDA SUBUNIT"/>
    <property type="match status" value="1"/>
</dbReference>
<dbReference type="PANTHER" id="PTHR11618">
    <property type="entry name" value="TRANSCRIPTION INITIATION FACTOR IIB-RELATED"/>
    <property type="match status" value="1"/>
</dbReference>
<evidence type="ECO:0000256" key="9">
    <source>
        <dbReference type="ARBA" id="ARBA00023163"/>
    </source>
</evidence>
<accession>A0AAN9VS14</accession>
<keyword evidence="7" id="KW-0805">Transcription regulation</keyword>